<dbReference type="Gene3D" id="3.40.30.10">
    <property type="entry name" value="Glutaredoxin"/>
    <property type="match status" value="1"/>
</dbReference>
<comment type="caution">
    <text evidence="2">The sequence shown here is derived from an EMBL/GenBank/DDBJ whole genome shotgun (WGS) entry which is preliminary data.</text>
</comment>
<dbReference type="SUPFAM" id="SSF52833">
    <property type="entry name" value="Thioredoxin-like"/>
    <property type="match status" value="1"/>
</dbReference>
<dbReference type="OrthoDB" id="9813092at2"/>
<feature type="domain" description="GST N-terminal" evidence="1">
    <location>
        <begin position="1"/>
        <end position="55"/>
    </location>
</feature>
<dbReference type="AlphaFoldDB" id="A0A843YYK6"/>
<accession>A0A843YYK6</accession>
<dbReference type="Pfam" id="PF13417">
    <property type="entry name" value="GST_N_3"/>
    <property type="match status" value="1"/>
</dbReference>
<evidence type="ECO:0000313" key="2">
    <source>
        <dbReference type="EMBL" id="MQR02754.1"/>
    </source>
</evidence>
<evidence type="ECO:0000259" key="1">
    <source>
        <dbReference type="PROSITE" id="PS50404"/>
    </source>
</evidence>
<dbReference type="InterPro" id="IPR004045">
    <property type="entry name" value="Glutathione_S-Trfase_N"/>
</dbReference>
<evidence type="ECO:0000313" key="3">
    <source>
        <dbReference type="Proteomes" id="UP000451565"/>
    </source>
</evidence>
<organism evidence="2 3">
    <name type="scientific">Glaciimonas soli</name>
    <dbReference type="NCBI Taxonomy" id="2590999"/>
    <lineage>
        <taxon>Bacteria</taxon>
        <taxon>Pseudomonadati</taxon>
        <taxon>Pseudomonadota</taxon>
        <taxon>Betaproteobacteria</taxon>
        <taxon>Burkholderiales</taxon>
        <taxon>Oxalobacteraceae</taxon>
        <taxon>Glaciimonas</taxon>
    </lineage>
</organism>
<dbReference type="EMBL" id="WINI01000017">
    <property type="protein sequence ID" value="MQR02754.1"/>
    <property type="molecule type" value="Genomic_DNA"/>
</dbReference>
<keyword evidence="3" id="KW-1185">Reference proteome</keyword>
<gene>
    <name evidence="2" type="ORF">GEV47_18955</name>
</gene>
<name>A0A843YYK6_9BURK</name>
<reference evidence="2 3" key="1">
    <citation type="submission" date="2019-10" db="EMBL/GenBank/DDBJ databases">
        <title>Glaciimonas soli sp. nov., a psychrophilic bacterium isolated from the forest soil of a high elevation mountain in Taiwan.</title>
        <authorList>
            <person name="Wang L.-T."/>
            <person name="Shieh W.Y."/>
        </authorList>
    </citation>
    <scope>NUCLEOTIDE SEQUENCE [LARGE SCALE GENOMIC DNA]</scope>
    <source>
        <strain evidence="2 3">GS1</strain>
    </source>
</reference>
<proteinExistence type="predicted"/>
<dbReference type="InterPro" id="IPR036249">
    <property type="entry name" value="Thioredoxin-like_sf"/>
</dbReference>
<protein>
    <recommendedName>
        <fullName evidence="1">GST N-terminal domain-containing protein</fullName>
    </recommendedName>
</protein>
<dbReference type="RefSeq" id="WP_153236377.1">
    <property type="nucleotide sequence ID" value="NZ_WINI01000017.1"/>
</dbReference>
<dbReference type="Proteomes" id="UP000451565">
    <property type="component" value="Unassembled WGS sequence"/>
</dbReference>
<dbReference type="PROSITE" id="PS50404">
    <property type="entry name" value="GST_NTER"/>
    <property type="match status" value="1"/>
</dbReference>
<sequence length="55" mass="6160">MKPISFTFRRCPYAIRARLAIKASGMNVEMHEVSLQNKPQVLLDCSPKGAIPVFV</sequence>